<evidence type="ECO:0000313" key="2">
    <source>
        <dbReference type="EMBL" id="KAL0462931.1"/>
    </source>
</evidence>
<dbReference type="InterPro" id="IPR054722">
    <property type="entry name" value="PolX-like_BBD"/>
</dbReference>
<dbReference type="Pfam" id="PF22936">
    <property type="entry name" value="Pol_BBD"/>
    <property type="match status" value="1"/>
</dbReference>
<dbReference type="EMBL" id="JACGWN010000001">
    <property type="protein sequence ID" value="KAL0462931.1"/>
    <property type="molecule type" value="Genomic_DNA"/>
</dbReference>
<comment type="caution">
    <text evidence="2">The sequence shown here is derived from an EMBL/GenBank/DDBJ whole genome shotgun (WGS) entry which is preliminary data.</text>
</comment>
<accession>A0AAW2YB23</accession>
<sequence length="123" mass="13986">MATTVQLNDWSYDSGPTIHVCNDKNLSKDYEIALLKKVRTGNASTVTFLDKGSVEVHLTCENDWLSTNVLHVPQTRRIWCRMLFGEKKAVIEFDKLILTKCGVFVGKGYYYDGMSNFVLMQAL</sequence>
<dbReference type="PANTHER" id="PTHR47592">
    <property type="entry name" value="PBF68 PROTEIN"/>
    <property type="match status" value="1"/>
</dbReference>
<protein>
    <recommendedName>
        <fullName evidence="1">Retrovirus-related Pol polyprotein from transposon TNT 1-94-like beta-barrel domain-containing protein</fullName>
    </recommendedName>
</protein>
<feature type="domain" description="Retrovirus-related Pol polyprotein from transposon TNT 1-94-like beta-barrel" evidence="1">
    <location>
        <begin position="10"/>
        <end position="76"/>
    </location>
</feature>
<organism evidence="2">
    <name type="scientific">Sesamum latifolium</name>
    <dbReference type="NCBI Taxonomy" id="2727402"/>
    <lineage>
        <taxon>Eukaryota</taxon>
        <taxon>Viridiplantae</taxon>
        <taxon>Streptophyta</taxon>
        <taxon>Embryophyta</taxon>
        <taxon>Tracheophyta</taxon>
        <taxon>Spermatophyta</taxon>
        <taxon>Magnoliopsida</taxon>
        <taxon>eudicotyledons</taxon>
        <taxon>Gunneridae</taxon>
        <taxon>Pentapetalae</taxon>
        <taxon>asterids</taxon>
        <taxon>lamiids</taxon>
        <taxon>Lamiales</taxon>
        <taxon>Pedaliaceae</taxon>
        <taxon>Sesamum</taxon>
    </lineage>
</organism>
<evidence type="ECO:0000259" key="1">
    <source>
        <dbReference type="Pfam" id="PF22936"/>
    </source>
</evidence>
<reference evidence="2" key="1">
    <citation type="submission" date="2020-06" db="EMBL/GenBank/DDBJ databases">
        <authorList>
            <person name="Li T."/>
            <person name="Hu X."/>
            <person name="Zhang T."/>
            <person name="Song X."/>
            <person name="Zhang H."/>
            <person name="Dai N."/>
            <person name="Sheng W."/>
            <person name="Hou X."/>
            <person name="Wei L."/>
        </authorList>
    </citation>
    <scope>NUCLEOTIDE SEQUENCE</scope>
    <source>
        <strain evidence="2">KEN1</strain>
        <tissue evidence="2">Leaf</tissue>
    </source>
</reference>
<gene>
    <name evidence="2" type="ORF">Slati_0180700</name>
</gene>
<dbReference type="PANTHER" id="PTHR47592:SF27">
    <property type="entry name" value="OS08G0421700 PROTEIN"/>
    <property type="match status" value="1"/>
</dbReference>
<dbReference type="AlphaFoldDB" id="A0AAW2YB23"/>
<proteinExistence type="predicted"/>
<reference evidence="2" key="2">
    <citation type="journal article" date="2024" name="Plant">
        <title>Genomic evolution and insights into agronomic trait innovations of Sesamum species.</title>
        <authorList>
            <person name="Miao H."/>
            <person name="Wang L."/>
            <person name="Qu L."/>
            <person name="Liu H."/>
            <person name="Sun Y."/>
            <person name="Le M."/>
            <person name="Wang Q."/>
            <person name="Wei S."/>
            <person name="Zheng Y."/>
            <person name="Lin W."/>
            <person name="Duan Y."/>
            <person name="Cao H."/>
            <person name="Xiong S."/>
            <person name="Wang X."/>
            <person name="Wei L."/>
            <person name="Li C."/>
            <person name="Ma Q."/>
            <person name="Ju M."/>
            <person name="Zhao R."/>
            <person name="Li G."/>
            <person name="Mu C."/>
            <person name="Tian Q."/>
            <person name="Mei H."/>
            <person name="Zhang T."/>
            <person name="Gao T."/>
            <person name="Zhang H."/>
        </authorList>
    </citation>
    <scope>NUCLEOTIDE SEQUENCE</scope>
    <source>
        <strain evidence="2">KEN1</strain>
    </source>
</reference>
<name>A0AAW2YB23_9LAMI</name>